<organism evidence="1 2">
    <name type="scientific">[Roseibacterium] beibuensis</name>
    <dbReference type="NCBI Taxonomy" id="1193142"/>
    <lineage>
        <taxon>Bacteria</taxon>
        <taxon>Pseudomonadati</taxon>
        <taxon>Pseudomonadota</taxon>
        <taxon>Alphaproteobacteria</taxon>
        <taxon>Rhodobacterales</taxon>
        <taxon>Roseobacteraceae</taxon>
        <taxon>Roseicyclus</taxon>
    </lineage>
</organism>
<evidence type="ECO:0000313" key="2">
    <source>
        <dbReference type="Proteomes" id="UP001499910"/>
    </source>
</evidence>
<accession>A0ABP9KYC3</accession>
<dbReference type="EMBL" id="BAABHW010000001">
    <property type="protein sequence ID" value="GAA5066314.1"/>
    <property type="molecule type" value="Genomic_DNA"/>
</dbReference>
<evidence type="ECO:0000313" key="1">
    <source>
        <dbReference type="EMBL" id="GAA5066314.1"/>
    </source>
</evidence>
<protein>
    <recommendedName>
        <fullName evidence="3">Transposase</fullName>
    </recommendedName>
</protein>
<name>A0ABP9KYC3_9RHOB</name>
<keyword evidence="2" id="KW-1185">Reference proteome</keyword>
<reference evidence="2" key="1">
    <citation type="journal article" date="2019" name="Int. J. Syst. Evol. Microbiol.">
        <title>The Global Catalogue of Microorganisms (GCM) 10K type strain sequencing project: providing services to taxonomists for standard genome sequencing and annotation.</title>
        <authorList>
            <consortium name="The Broad Institute Genomics Platform"/>
            <consortium name="The Broad Institute Genome Sequencing Center for Infectious Disease"/>
            <person name="Wu L."/>
            <person name="Ma J."/>
        </authorList>
    </citation>
    <scope>NUCLEOTIDE SEQUENCE [LARGE SCALE GENOMIC DNA]</scope>
    <source>
        <strain evidence="2">JCM 18015</strain>
    </source>
</reference>
<gene>
    <name evidence="1" type="ORF">GCM10023209_04770</name>
</gene>
<evidence type="ECO:0008006" key="3">
    <source>
        <dbReference type="Google" id="ProtNLM"/>
    </source>
</evidence>
<comment type="caution">
    <text evidence="1">The sequence shown here is derived from an EMBL/GenBank/DDBJ whole genome shotgun (WGS) entry which is preliminary data.</text>
</comment>
<dbReference type="Proteomes" id="UP001499910">
    <property type="component" value="Unassembled WGS sequence"/>
</dbReference>
<proteinExistence type="predicted"/>
<sequence length="81" mass="9013">MIGAADEFHEKTTRPNQAFQTDITYLKVVGWGWFYLSATLEDALAVSGCDSATVAHRPRLLSDNGASYISAHHVARMFHFI</sequence>